<gene>
    <name evidence="2" type="ORF">CWE25_01815</name>
</gene>
<evidence type="ECO:0000313" key="3">
    <source>
        <dbReference type="Proteomes" id="UP000287330"/>
    </source>
</evidence>
<evidence type="ECO:0000256" key="1">
    <source>
        <dbReference type="SAM" id="MobiDB-lite"/>
    </source>
</evidence>
<accession>A0A432YBP2</accession>
<dbReference type="OrthoDB" id="6238193at2"/>
<feature type="region of interest" description="Disordered" evidence="1">
    <location>
        <begin position="125"/>
        <end position="145"/>
    </location>
</feature>
<protein>
    <submittedName>
        <fullName evidence="2">Uncharacterized protein</fullName>
    </submittedName>
</protein>
<proteinExistence type="predicted"/>
<evidence type="ECO:0000313" key="2">
    <source>
        <dbReference type="EMBL" id="RUO58353.1"/>
    </source>
</evidence>
<name>A0A432YBP2_9GAMM</name>
<dbReference type="RefSeq" id="WP_110572579.1">
    <property type="nucleotide sequence ID" value="NZ_PIPV01000001.1"/>
</dbReference>
<dbReference type="Proteomes" id="UP000287330">
    <property type="component" value="Unassembled WGS sequence"/>
</dbReference>
<sequence length="160" mass="17991">MQAVREIQLDPFVEKAETFANQALNSGFAATFAYWVSTLNEQPSIDGARLSEPNWQRRIGAARPRPLGAAIGYKIPAGVHSTVSELSHQRLSDALLPQPLVLDASPNRLPIELIANLDWKTRQRRQRATLPKREPARRNNPSRLYDVLQSMGIEDQQPLM</sequence>
<reference evidence="3" key="1">
    <citation type="journal article" date="2018" name="Front. Microbiol.">
        <title>Genome-Based Analysis Reveals the Taxonomy and Diversity of the Family Idiomarinaceae.</title>
        <authorList>
            <person name="Liu Y."/>
            <person name="Lai Q."/>
            <person name="Shao Z."/>
        </authorList>
    </citation>
    <scope>NUCLEOTIDE SEQUENCE [LARGE SCALE GENOMIC DNA]</scope>
    <source>
        <strain evidence="3">F23</strain>
    </source>
</reference>
<dbReference type="AlphaFoldDB" id="A0A432YBP2"/>
<organism evidence="2 3">
    <name type="scientific">Idiomarina fontislapidosi</name>
    <dbReference type="NCBI Taxonomy" id="263723"/>
    <lineage>
        <taxon>Bacteria</taxon>
        <taxon>Pseudomonadati</taxon>
        <taxon>Pseudomonadota</taxon>
        <taxon>Gammaproteobacteria</taxon>
        <taxon>Alteromonadales</taxon>
        <taxon>Idiomarinaceae</taxon>
        <taxon>Idiomarina</taxon>
    </lineage>
</organism>
<keyword evidence="3" id="KW-1185">Reference proteome</keyword>
<comment type="caution">
    <text evidence="2">The sequence shown here is derived from an EMBL/GenBank/DDBJ whole genome shotgun (WGS) entry which is preliminary data.</text>
</comment>
<dbReference type="EMBL" id="PIPV01000001">
    <property type="protein sequence ID" value="RUO58353.1"/>
    <property type="molecule type" value="Genomic_DNA"/>
</dbReference>